<dbReference type="SUPFAM" id="SSF46785">
    <property type="entry name" value="Winged helix' DNA-binding domain"/>
    <property type="match status" value="1"/>
</dbReference>
<dbReference type="PANTHER" id="PTHR38465:SF1">
    <property type="entry name" value="HTH-TYPE TRANSCRIPTIONAL REGULATOR MJ1563-RELATED"/>
    <property type="match status" value="1"/>
</dbReference>
<dbReference type="RefSeq" id="WP_136877381.1">
    <property type="nucleotide sequence ID" value="NZ_SWBO01000006.1"/>
</dbReference>
<dbReference type="PANTHER" id="PTHR38465">
    <property type="entry name" value="HTH-TYPE TRANSCRIPTIONAL REGULATOR MJ1563-RELATED"/>
    <property type="match status" value="1"/>
</dbReference>
<keyword evidence="5" id="KW-1185">Reference proteome</keyword>
<keyword evidence="3" id="KW-0804">Transcription</keyword>
<dbReference type="Gene3D" id="1.10.10.10">
    <property type="entry name" value="Winged helix-like DNA-binding domain superfamily/Winged helix DNA-binding domain"/>
    <property type="match status" value="1"/>
</dbReference>
<dbReference type="EMBL" id="SWBO01000006">
    <property type="protein sequence ID" value="TKB99688.1"/>
    <property type="molecule type" value="Genomic_DNA"/>
</dbReference>
<evidence type="ECO:0000256" key="3">
    <source>
        <dbReference type="ARBA" id="ARBA00023163"/>
    </source>
</evidence>
<protein>
    <submittedName>
        <fullName evidence="4">MarR family transcriptional regulator</fullName>
    </submittedName>
</protein>
<dbReference type="InterPro" id="IPR036390">
    <property type="entry name" value="WH_DNA-bd_sf"/>
</dbReference>
<dbReference type="InterPro" id="IPR052362">
    <property type="entry name" value="HTH-GbsR_regulator"/>
</dbReference>
<proteinExistence type="predicted"/>
<sequence length="158" mass="18241">MADNKVVLKKEQVELIEELANVNERLGQQPAMSKVLGLLAVSDNPELTFDEIKDTLELSKSAVSQALNQLLMSKKISYKTKIGDRKRYFHLRIADWDTHILEQFEGVSSLIRVYEKVIAIRTTETKEFNENLKKMADFLTLVHNQVMTLHQKIVQEKK</sequence>
<evidence type="ECO:0000256" key="1">
    <source>
        <dbReference type="ARBA" id="ARBA00023015"/>
    </source>
</evidence>
<dbReference type="Proteomes" id="UP000310477">
    <property type="component" value="Unassembled WGS sequence"/>
</dbReference>
<keyword evidence="1" id="KW-0805">Transcription regulation</keyword>
<evidence type="ECO:0000256" key="2">
    <source>
        <dbReference type="ARBA" id="ARBA00023125"/>
    </source>
</evidence>
<comment type="caution">
    <text evidence="4">The sequence shown here is derived from an EMBL/GenBank/DDBJ whole genome shotgun (WGS) entry which is preliminary data.</text>
</comment>
<reference evidence="4 5" key="1">
    <citation type="submission" date="2019-04" db="EMBL/GenBank/DDBJ databases">
        <title>Pedobacter sp. AR-2-6 sp. nov., isolated from Arctic soil.</title>
        <authorList>
            <person name="Dahal R.H."/>
            <person name="Kim D.-U."/>
        </authorList>
    </citation>
    <scope>NUCLEOTIDE SEQUENCE [LARGE SCALE GENOMIC DNA]</scope>
    <source>
        <strain evidence="4 5">AR-2-6</strain>
    </source>
</reference>
<dbReference type="OrthoDB" id="1807857at2"/>
<accession>A0A4U1C3H7</accession>
<gene>
    <name evidence="4" type="ORF">FA045_12335</name>
</gene>
<keyword evidence="2" id="KW-0238">DNA-binding</keyword>
<evidence type="ECO:0000313" key="5">
    <source>
        <dbReference type="Proteomes" id="UP000310477"/>
    </source>
</evidence>
<dbReference type="InterPro" id="IPR036388">
    <property type="entry name" value="WH-like_DNA-bd_sf"/>
</dbReference>
<dbReference type="AlphaFoldDB" id="A0A4U1C3H7"/>
<dbReference type="GO" id="GO:0003677">
    <property type="term" value="F:DNA binding"/>
    <property type="evidence" value="ECO:0007669"/>
    <property type="project" value="UniProtKB-KW"/>
</dbReference>
<name>A0A4U1C3H7_9SPHI</name>
<organism evidence="4 5">
    <name type="scientific">Pedobacter cryotolerans</name>
    <dbReference type="NCBI Taxonomy" id="2571270"/>
    <lineage>
        <taxon>Bacteria</taxon>
        <taxon>Pseudomonadati</taxon>
        <taxon>Bacteroidota</taxon>
        <taxon>Sphingobacteriia</taxon>
        <taxon>Sphingobacteriales</taxon>
        <taxon>Sphingobacteriaceae</taxon>
        <taxon>Pedobacter</taxon>
    </lineage>
</organism>
<evidence type="ECO:0000313" key="4">
    <source>
        <dbReference type="EMBL" id="TKB99688.1"/>
    </source>
</evidence>